<dbReference type="Proteomes" id="UP000041254">
    <property type="component" value="Unassembled WGS sequence"/>
</dbReference>
<feature type="compositionally biased region" description="Basic and acidic residues" evidence="1">
    <location>
        <begin position="306"/>
        <end position="317"/>
    </location>
</feature>
<dbReference type="EMBL" id="CDMY01000392">
    <property type="protein sequence ID" value="CEM09073.1"/>
    <property type="molecule type" value="Genomic_DNA"/>
</dbReference>
<evidence type="ECO:0000259" key="2">
    <source>
        <dbReference type="SMART" id="SM00504"/>
    </source>
</evidence>
<dbReference type="VEuPathDB" id="CryptoDB:Vbra_14767"/>
<dbReference type="Pfam" id="PF04564">
    <property type="entry name" value="U-box"/>
    <property type="match status" value="1"/>
</dbReference>
<feature type="region of interest" description="Disordered" evidence="1">
    <location>
        <begin position="306"/>
        <end position="341"/>
    </location>
</feature>
<feature type="domain" description="U-box" evidence="2">
    <location>
        <begin position="241"/>
        <end position="307"/>
    </location>
</feature>
<evidence type="ECO:0000256" key="1">
    <source>
        <dbReference type="SAM" id="MobiDB-lite"/>
    </source>
</evidence>
<dbReference type="GO" id="GO:0004842">
    <property type="term" value="F:ubiquitin-protein transferase activity"/>
    <property type="evidence" value="ECO:0007669"/>
    <property type="project" value="InterPro"/>
</dbReference>
<sequence length="500" mass="51731">MAARPAASQGQQSAAAAAAAPAAGAAAAAPIRPPVPQEQQQAPRARVPMQLGVSLSPTATDGSSALPSMYTQYQMALQQMHQQAQQMHQQAQQAAQSQMAKAMQQAQSHMALQQQMFLQQHMALQHQQRPGGAGAGAGVGTSVAARPPAAYPRITQAARAVRMDELVTVHRAGTGAGGTGSAAAAAAAPAVAPPAAAAAAAAVADGDGSDGGDGGGTVRFPELPDDVCKYIDGLREEDIPDFIPSCPITLGVLRQPALSTTSQTTYEYEAICEHLDNSDRSPSSNKRLSKDDLVPDRSALRFIEGWARDQMQKDQNKRGSPPGGNGASKRQKLEGGSGPAAAASASAAAAAAAGGGGRKGEGRKVIDLAGDDDGGEAVTVTAVVLGRPPAGLLSAVKAAPETVLTGMMQWFGELHTHAEPSDKQVAELKKVLSRSTRVERAFREWLCSSVAPNNEATSPRGWFSRPRTHTNTDDSYSRVANATFKTGVSAILREIYPGTT</sequence>
<dbReference type="Gene3D" id="3.30.40.10">
    <property type="entry name" value="Zinc/RING finger domain, C3HC4 (zinc finger)"/>
    <property type="match status" value="1"/>
</dbReference>
<evidence type="ECO:0000313" key="3">
    <source>
        <dbReference type="EMBL" id="CEM09073.1"/>
    </source>
</evidence>
<dbReference type="InterPro" id="IPR003613">
    <property type="entry name" value="Ubox_domain"/>
</dbReference>
<accession>A0A0G4F8N5</accession>
<name>A0A0G4F8N5_VITBC</name>
<reference evidence="3 4" key="1">
    <citation type="submission" date="2014-11" db="EMBL/GenBank/DDBJ databases">
        <authorList>
            <person name="Zhu J."/>
            <person name="Qi W."/>
            <person name="Song R."/>
        </authorList>
    </citation>
    <scope>NUCLEOTIDE SEQUENCE [LARGE SCALE GENOMIC DNA]</scope>
</reference>
<dbReference type="InterPro" id="IPR013083">
    <property type="entry name" value="Znf_RING/FYVE/PHD"/>
</dbReference>
<dbReference type="InParanoid" id="A0A0G4F8N5"/>
<feature type="compositionally biased region" description="Low complexity" evidence="1">
    <location>
        <begin position="1"/>
        <end position="30"/>
    </location>
</feature>
<feature type="region of interest" description="Disordered" evidence="1">
    <location>
        <begin position="455"/>
        <end position="474"/>
    </location>
</feature>
<proteinExistence type="predicted"/>
<dbReference type="SMART" id="SM00504">
    <property type="entry name" value="Ubox"/>
    <property type="match status" value="1"/>
</dbReference>
<dbReference type="AlphaFoldDB" id="A0A0G4F8N5"/>
<organism evidence="3 4">
    <name type="scientific">Vitrella brassicaformis (strain CCMP3155)</name>
    <dbReference type="NCBI Taxonomy" id="1169540"/>
    <lineage>
        <taxon>Eukaryota</taxon>
        <taxon>Sar</taxon>
        <taxon>Alveolata</taxon>
        <taxon>Colpodellida</taxon>
        <taxon>Vitrellaceae</taxon>
        <taxon>Vitrella</taxon>
    </lineage>
</organism>
<dbReference type="SUPFAM" id="SSF57850">
    <property type="entry name" value="RING/U-box"/>
    <property type="match status" value="1"/>
</dbReference>
<feature type="region of interest" description="Disordered" evidence="1">
    <location>
        <begin position="1"/>
        <end position="45"/>
    </location>
</feature>
<protein>
    <recommendedName>
        <fullName evidence="2">U-box domain-containing protein</fullName>
    </recommendedName>
</protein>
<keyword evidence="4" id="KW-1185">Reference proteome</keyword>
<evidence type="ECO:0000313" key="4">
    <source>
        <dbReference type="Proteomes" id="UP000041254"/>
    </source>
</evidence>
<dbReference type="GO" id="GO:0016567">
    <property type="term" value="P:protein ubiquitination"/>
    <property type="evidence" value="ECO:0007669"/>
    <property type="project" value="InterPro"/>
</dbReference>
<gene>
    <name evidence="3" type="ORF">Vbra_14767</name>
</gene>
<dbReference type="OrthoDB" id="10064100at2759"/>
<dbReference type="PhylomeDB" id="A0A0G4F8N5"/>